<name>A0A815GXV6_9BILA</name>
<reference evidence="1" key="1">
    <citation type="submission" date="2021-02" db="EMBL/GenBank/DDBJ databases">
        <authorList>
            <person name="Nowell W R."/>
        </authorList>
    </citation>
    <scope>NUCLEOTIDE SEQUENCE</scope>
</reference>
<comment type="caution">
    <text evidence="1">The sequence shown here is derived from an EMBL/GenBank/DDBJ whole genome shotgun (WGS) entry which is preliminary data.</text>
</comment>
<evidence type="ECO:0000313" key="2">
    <source>
        <dbReference type="EMBL" id="CAF1599518.1"/>
    </source>
</evidence>
<dbReference type="Proteomes" id="UP000663854">
    <property type="component" value="Unassembled WGS sequence"/>
</dbReference>
<keyword evidence="4" id="KW-1185">Reference proteome</keyword>
<evidence type="ECO:0000313" key="3">
    <source>
        <dbReference type="Proteomes" id="UP000663854"/>
    </source>
</evidence>
<accession>A0A815GXV6</accession>
<protein>
    <submittedName>
        <fullName evidence="1">Uncharacterized protein</fullName>
    </submittedName>
</protein>
<sequence length="574" mass="68495">MLSHEIVILWLDTHIGVPGSYVHLKEAFSTTIDPTYPYPISLYDRDSITLNLNKTDSKRQNQFQGPCELQFFTDEEQCLKSINKCFDTNKQIFLILPDYVRKDFFLRIYNQHPKEFQKTENEISIKFYIFIFMLEIEEWFFDYEDYLRIYYHEAELLYALTRDIAMYYMMIGKKLCNENTLNNIQQALIYFQWAYTLILRGNSISPYKEIELQNSLKAMIYGSKKTIHSMEKENYLQYDSINNLNENIFIYSLTELNDQALKLATIVNQIINKNPLLFNNLEDFFLSVQLERYKNQHNCPIIIVSNIDHQTNIFEELSSIRSIEHIYVLDLSVHKLIEQNTYRTLLKKFSKIQNIYANMNSLVRGWILEHSTRCEKIADYFKENGDMNQARLTNSASNMNYISLLILLGPPNILEDFHQRDFLHRKFFIHYFSRDKCTAELQKYQNVLEMDIFLPHSSIDLISTYRNFLCPRISFYVYCQTEQILTEYQQMPIWSRYDLVFNMNMLREELERRAQKHLLIYIEDLEKRKQAGDADAADLLVPIGEIFEENARRINEEIRQKSCLSEIATEYEEG</sequence>
<dbReference type="AlphaFoldDB" id="A0A815GXV6"/>
<dbReference type="Proteomes" id="UP000663870">
    <property type="component" value="Unassembled WGS sequence"/>
</dbReference>
<dbReference type="EMBL" id="CAJNOH010003719">
    <property type="protein sequence ID" value="CAF1346466.1"/>
    <property type="molecule type" value="Genomic_DNA"/>
</dbReference>
<evidence type="ECO:0000313" key="1">
    <source>
        <dbReference type="EMBL" id="CAF1346466.1"/>
    </source>
</evidence>
<dbReference type="EMBL" id="CAJNOL010005077">
    <property type="protein sequence ID" value="CAF1599518.1"/>
    <property type="molecule type" value="Genomic_DNA"/>
</dbReference>
<evidence type="ECO:0000313" key="4">
    <source>
        <dbReference type="Proteomes" id="UP000663870"/>
    </source>
</evidence>
<proteinExistence type="predicted"/>
<organism evidence="1 3">
    <name type="scientific">Rotaria sordida</name>
    <dbReference type="NCBI Taxonomy" id="392033"/>
    <lineage>
        <taxon>Eukaryota</taxon>
        <taxon>Metazoa</taxon>
        <taxon>Spiralia</taxon>
        <taxon>Gnathifera</taxon>
        <taxon>Rotifera</taxon>
        <taxon>Eurotatoria</taxon>
        <taxon>Bdelloidea</taxon>
        <taxon>Philodinida</taxon>
        <taxon>Philodinidae</taxon>
        <taxon>Rotaria</taxon>
    </lineage>
</organism>
<gene>
    <name evidence="2" type="ORF">JXQ802_LOCUS48131</name>
    <name evidence="1" type="ORF">PYM288_LOCUS32162</name>
</gene>